<protein>
    <submittedName>
        <fullName evidence="1">Uncharacterized protein</fullName>
    </submittedName>
</protein>
<organism evidence="1 2">
    <name type="scientific">Streptomyces swartbergensis</name>
    <dbReference type="NCBI Taxonomy" id="487165"/>
    <lineage>
        <taxon>Bacteria</taxon>
        <taxon>Bacillati</taxon>
        <taxon>Actinomycetota</taxon>
        <taxon>Actinomycetes</taxon>
        <taxon>Kitasatosporales</taxon>
        <taxon>Streptomycetaceae</taxon>
        <taxon>Streptomyces</taxon>
    </lineage>
</organism>
<dbReference type="EMBL" id="NGFN01000118">
    <property type="protein sequence ID" value="OUD01474.1"/>
    <property type="molecule type" value="Genomic_DNA"/>
</dbReference>
<comment type="caution">
    <text evidence="1">The sequence shown here is derived from an EMBL/GenBank/DDBJ whole genome shotgun (WGS) entry which is preliminary data.</text>
</comment>
<dbReference type="Proteomes" id="UP000195105">
    <property type="component" value="Unassembled WGS sequence"/>
</dbReference>
<evidence type="ECO:0000313" key="2">
    <source>
        <dbReference type="Proteomes" id="UP000195105"/>
    </source>
</evidence>
<keyword evidence="2" id="KW-1185">Reference proteome</keyword>
<proteinExistence type="predicted"/>
<evidence type="ECO:0000313" key="1">
    <source>
        <dbReference type="EMBL" id="OUD01474.1"/>
    </source>
</evidence>
<dbReference type="AlphaFoldDB" id="A0A243S2F1"/>
<dbReference type="RefSeq" id="WP_086602274.1">
    <property type="nucleotide sequence ID" value="NZ_NGFN01000118.1"/>
</dbReference>
<accession>A0A243S2F1</accession>
<reference evidence="1 2" key="1">
    <citation type="submission" date="2017-05" db="EMBL/GenBank/DDBJ databases">
        <title>Biotechnological potential of actinobacteria isolated from South African environments.</title>
        <authorList>
            <person name="Le Roes-Hill M."/>
            <person name="Prins A."/>
            <person name="Durrell K.A."/>
        </authorList>
    </citation>
    <scope>NUCLEOTIDE SEQUENCE [LARGE SCALE GENOMIC DNA]</scope>
    <source>
        <strain evidence="1 2">HMC13</strain>
    </source>
</reference>
<sequence>MTPPVDTLEDRLSRWARVLDPRERAAVTALLEERTLLVRQDFRRLVIIDDQETGTACCDWALLCQNLYRNAIGAGDRAFLELVLSLACHHRTNLGGRLADLSRERQAIILRAIAGAAGDDTINVSPRL</sequence>
<name>A0A243S2F1_9ACTN</name>
<gene>
    <name evidence="1" type="ORF">CA983_19970</name>
</gene>